<dbReference type="NCBIfam" id="TIGR00038">
    <property type="entry name" value="efp"/>
    <property type="match status" value="1"/>
</dbReference>
<dbReference type="STRING" id="1307763.L21SP4_00489"/>
<dbReference type="PANTHER" id="PTHR30053:SF12">
    <property type="entry name" value="ELONGATION FACTOR P (EF-P) FAMILY PROTEIN"/>
    <property type="match status" value="1"/>
</dbReference>
<dbReference type="FunFam" id="2.40.50.140:FF:000009">
    <property type="entry name" value="Elongation factor P"/>
    <property type="match status" value="1"/>
</dbReference>
<evidence type="ECO:0000313" key="12">
    <source>
        <dbReference type="EMBL" id="AKJ63768.1"/>
    </source>
</evidence>
<dbReference type="UniPathway" id="UPA00345"/>
<keyword evidence="13" id="KW-1185">Reference proteome</keyword>
<dbReference type="InterPro" id="IPR001059">
    <property type="entry name" value="Transl_elong_P/YeiP_cen"/>
</dbReference>
<dbReference type="Gene3D" id="2.30.30.30">
    <property type="match status" value="1"/>
</dbReference>
<dbReference type="Proteomes" id="UP000035268">
    <property type="component" value="Chromosome"/>
</dbReference>
<evidence type="ECO:0000259" key="10">
    <source>
        <dbReference type="SMART" id="SM00841"/>
    </source>
</evidence>
<evidence type="ECO:0000256" key="7">
    <source>
        <dbReference type="HAMAP-Rule" id="MF_00141"/>
    </source>
</evidence>
<dbReference type="InterPro" id="IPR008991">
    <property type="entry name" value="Translation_prot_SH3-like_sf"/>
</dbReference>
<dbReference type="Gene3D" id="2.40.50.140">
    <property type="entry name" value="Nucleic acid-binding proteins"/>
    <property type="match status" value="2"/>
</dbReference>
<dbReference type="GO" id="GO:0005829">
    <property type="term" value="C:cytosol"/>
    <property type="evidence" value="ECO:0007669"/>
    <property type="project" value="UniProtKB-ARBA"/>
</dbReference>
<feature type="domain" description="Translation elongation factor P/YeiP central" evidence="11">
    <location>
        <begin position="67"/>
        <end position="121"/>
    </location>
</feature>
<dbReference type="FunFam" id="2.30.30.30:FF:000003">
    <property type="entry name" value="Elongation factor P"/>
    <property type="match status" value="1"/>
</dbReference>
<dbReference type="OrthoDB" id="9801844at2"/>
<dbReference type="PROSITE" id="PS01275">
    <property type="entry name" value="EFP"/>
    <property type="match status" value="1"/>
</dbReference>
<evidence type="ECO:0000256" key="1">
    <source>
        <dbReference type="ARBA" id="ARBA00004496"/>
    </source>
</evidence>
<evidence type="ECO:0000256" key="9">
    <source>
        <dbReference type="RuleBase" id="RU004389"/>
    </source>
</evidence>
<dbReference type="InterPro" id="IPR011768">
    <property type="entry name" value="Transl_elongation_fac_P"/>
</dbReference>
<dbReference type="CDD" id="cd04470">
    <property type="entry name" value="S1_EF-P_repeat_1"/>
    <property type="match status" value="1"/>
</dbReference>
<dbReference type="CDD" id="cd05794">
    <property type="entry name" value="S1_EF-P_repeat_2"/>
    <property type="match status" value="1"/>
</dbReference>
<evidence type="ECO:0000256" key="8">
    <source>
        <dbReference type="NCBIfam" id="TIGR00038"/>
    </source>
</evidence>
<dbReference type="InterPro" id="IPR013852">
    <property type="entry name" value="Transl_elong_P/YeiP_CS"/>
</dbReference>
<keyword evidence="6 7" id="KW-0648">Protein biosynthesis</keyword>
<dbReference type="Pfam" id="PF08207">
    <property type="entry name" value="EFP_N"/>
    <property type="match status" value="1"/>
</dbReference>
<dbReference type="SMART" id="SM00841">
    <property type="entry name" value="Elong-fact-P_C"/>
    <property type="match status" value="1"/>
</dbReference>
<name>A0A0G3EBT6_9BACT</name>
<evidence type="ECO:0000256" key="6">
    <source>
        <dbReference type="ARBA" id="ARBA00022917"/>
    </source>
</evidence>
<gene>
    <name evidence="7 12" type="primary">efp</name>
    <name evidence="12" type="ORF">L21SP4_00489</name>
</gene>
<evidence type="ECO:0000256" key="2">
    <source>
        <dbReference type="ARBA" id="ARBA00004815"/>
    </source>
</evidence>
<evidence type="ECO:0000259" key="11">
    <source>
        <dbReference type="SMART" id="SM01185"/>
    </source>
</evidence>
<dbReference type="Pfam" id="PF09285">
    <property type="entry name" value="Elong-fact-P_C"/>
    <property type="match status" value="1"/>
</dbReference>
<dbReference type="PIRSF" id="PIRSF005901">
    <property type="entry name" value="EF-P"/>
    <property type="match status" value="1"/>
</dbReference>
<dbReference type="FunFam" id="2.40.50.140:FF:000004">
    <property type="entry name" value="Elongation factor P"/>
    <property type="match status" value="1"/>
</dbReference>
<dbReference type="InterPro" id="IPR013185">
    <property type="entry name" value="Transl_elong_KOW-like"/>
</dbReference>
<comment type="pathway">
    <text evidence="2 7">Protein biosynthesis; polypeptide chain elongation.</text>
</comment>
<dbReference type="HAMAP" id="MF_00141">
    <property type="entry name" value="EF_P"/>
    <property type="match status" value="1"/>
</dbReference>
<comment type="similarity">
    <text evidence="3 7 9">Belongs to the elongation factor P family.</text>
</comment>
<comment type="subcellular location">
    <subcellularLocation>
        <location evidence="1 7">Cytoplasm</location>
    </subcellularLocation>
</comment>
<protein>
    <recommendedName>
        <fullName evidence="7 8">Elongation factor P</fullName>
        <shortName evidence="7">EF-P</shortName>
    </recommendedName>
</protein>
<dbReference type="InterPro" id="IPR014722">
    <property type="entry name" value="Rib_uL2_dom2"/>
</dbReference>
<evidence type="ECO:0000256" key="4">
    <source>
        <dbReference type="ARBA" id="ARBA00022490"/>
    </source>
</evidence>
<dbReference type="PATRIC" id="fig|1609981.3.peg.515"/>
<dbReference type="InterPro" id="IPR012340">
    <property type="entry name" value="NA-bd_OB-fold"/>
</dbReference>
<dbReference type="PANTHER" id="PTHR30053">
    <property type="entry name" value="ELONGATION FACTOR P"/>
    <property type="match status" value="1"/>
</dbReference>
<dbReference type="InterPro" id="IPR020599">
    <property type="entry name" value="Transl_elong_fac_P/YeiP"/>
</dbReference>
<reference evidence="12 13" key="2">
    <citation type="journal article" date="2016" name="ISME J.">
        <title>Characterization of the first cultured representative of Verrucomicrobia subdivision 5 indicates the proposal of a novel phylum.</title>
        <authorList>
            <person name="Spring S."/>
            <person name="Bunk B."/>
            <person name="Sproer C."/>
            <person name="Schumann P."/>
            <person name="Rohde M."/>
            <person name="Tindall B.J."/>
            <person name="Klenk H.P."/>
        </authorList>
    </citation>
    <scope>NUCLEOTIDE SEQUENCE [LARGE SCALE GENOMIC DNA]</scope>
    <source>
        <strain evidence="12 13">L21-Fru-AB</strain>
    </source>
</reference>
<dbReference type="SMART" id="SM01185">
    <property type="entry name" value="EFP"/>
    <property type="match status" value="1"/>
</dbReference>
<dbReference type="GO" id="GO:0043043">
    <property type="term" value="P:peptide biosynthetic process"/>
    <property type="evidence" value="ECO:0007669"/>
    <property type="project" value="InterPro"/>
</dbReference>
<sequence length="185" mass="21013">MYSASDLKKNLKIEIEGDPCVITDFEFSKPGKGQALYKCRIKNMITGNTFDRTYRSVDKIDEARLQSKTYIYSYREGNHYIFMDAETYDQLPVSPEILGDQEPFLQEDMEVEILLHNARPIEVTLPFFVDMKIEETEPGARGDTATNVTKDATVEGGHVIQVPIFVNEGDTVRIDTRTGGYVSRV</sequence>
<dbReference type="KEGG" id="vbl:L21SP4_00489"/>
<evidence type="ECO:0000313" key="13">
    <source>
        <dbReference type="Proteomes" id="UP000035268"/>
    </source>
</evidence>
<evidence type="ECO:0000256" key="5">
    <source>
        <dbReference type="ARBA" id="ARBA00022768"/>
    </source>
</evidence>
<keyword evidence="5 7" id="KW-0251">Elongation factor</keyword>
<dbReference type="InterPro" id="IPR015365">
    <property type="entry name" value="Elong-fact-P_C"/>
</dbReference>
<organism evidence="12 13">
    <name type="scientific">Kiritimatiella glycovorans</name>
    <dbReference type="NCBI Taxonomy" id="1307763"/>
    <lineage>
        <taxon>Bacteria</taxon>
        <taxon>Pseudomonadati</taxon>
        <taxon>Kiritimatiellota</taxon>
        <taxon>Kiritimatiellia</taxon>
        <taxon>Kiritimatiellales</taxon>
        <taxon>Kiritimatiellaceae</taxon>
        <taxon>Kiritimatiella</taxon>
    </lineage>
</organism>
<dbReference type="GO" id="GO:0003746">
    <property type="term" value="F:translation elongation factor activity"/>
    <property type="evidence" value="ECO:0007669"/>
    <property type="project" value="UniProtKB-UniRule"/>
</dbReference>
<dbReference type="Pfam" id="PF01132">
    <property type="entry name" value="EFP"/>
    <property type="match status" value="1"/>
</dbReference>
<keyword evidence="4 7" id="KW-0963">Cytoplasm</keyword>
<dbReference type="NCBIfam" id="NF001810">
    <property type="entry name" value="PRK00529.1"/>
    <property type="match status" value="1"/>
</dbReference>
<dbReference type="SUPFAM" id="SSF50104">
    <property type="entry name" value="Translation proteins SH3-like domain"/>
    <property type="match status" value="1"/>
</dbReference>
<comment type="function">
    <text evidence="7">Involved in peptide bond synthesis. Stimulates efficient translation and peptide-bond synthesis on native or reconstituted 70S ribosomes in vitro. Probably functions indirectly by altering the affinity of the ribosome for aminoacyl-tRNA, thus increasing their reactivity as acceptors for peptidyl transferase.</text>
</comment>
<dbReference type="EMBL" id="CP010904">
    <property type="protein sequence ID" value="AKJ63768.1"/>
    <property type="molecule type" value="Genomic_DNA"/>
</dbReference>
<reference evidence="13" key="1">
    <citation type="submission" date="2015-02" db="EMBL/GenBank/DDBJ databases">
        <title>Description and complete genome sequence of the first cultured representative of the subdivision 5 of the Verrucomicrobia phylum.</title>
        <authorList>
            <person name="Spring S."/>
            <person name="Bunk B."/>
            <person name="Sproer C."/>
            <person name="Klenk H.-P."/>
        </authorList>
    </citation>
    <scope>NUCLEOTIDE SEQUENCE [LARGE SCALE GENOMIC DNA]</scope>
    <source>
        <strain evidence="13">L21-Fru-AB</strain>
    </source>
</reference>
<dbReference type="RefSeq" id="WP_052881168.1">
    <property type="nucleotide sequence ID" value="NZ_CP010904.1"/>
</dbReference>
<feature type="domain" description="Elongation factor P C-terminal" evidence="10">
    <location>
        <begin position="129"/>
        <end position="184"/>
    </location>
</feature>
<evidence type="ECO:0000256" key="3">
    <source>
        <dbReference type="ARBA" id="ARBA00009479"/>
    </source>
</evidence>
<dbReference type="SUPFAM" id="SSF50249">
    <property type="entry name" value="Nucleic acid-binding proteins"/>
    <property type="match status" value="2"/>
</dbReference>
<proteinExistence type="inferred from homology"/>
<accession>A0A0G3EBT6</accession>
<dbReference type="AlphaFoldDB" id="A0A0G3EBT6"/>